<dbReference type="Pfam" id="PF07883">
    <property type="entry name" value="Cupin_2"/>
    <property type="match status" value="1"/>
</dbReference>
<dbReference type="InterPro" id="IPR011051">
    <property type="entry name" value="RmlC_Cupin_sf"/>
</dbReference>
<dbReference type="Proteomes" id="UP001194746">
    <property type="component" value="Unassembled WGS sequence"/>
</dbReference>
<keyword evidence="3" id="KW-1185">Reference proteome</keyword>
<dbReference type="InterPro" id="IPR014710">
    <property type="entry name" value="RmlC-like_jellyroll"/>
</dbReference>
<dbReference type="InterPro" id="IPR047263">
    <property type="entry name" value="HNL-like_cupin"/>
</dbReference>
<dbReference type="AlphaFoldDB" id="A0AAD4CQ56"/>
<dbReference type="PANTHER" id="PTHR43698:SF1">
    <property type="entry name" value="BLL4564 PROTEIN"/>
    <property type="match status" value="1"/>
</dbReference>
<sequence>MPKSLIFPARQTGDSPKTAATTNFTGNVNIDAIHKDDPVGMITVTFSPGARTHWHTHKQGQILKVVSGSGWICDAGGLPRRITAGDLVWAPPGTTHWHGASEGCEMAHLAIGLGQTVWGDPVTEEEYTQMETQGSS</sequence>
<reference evidence="2" key="2">
    <citation type="submission" date="2020-02" db="EMBL/GenBank/DDBJ databases">
        <authorList>
            <person name="Gilchrist C.L.M."/>
            <person name="Chooi Y.-H."/>
        </authorList>
    </citation>
    <scope>NUCLEOTIDE SEQUENCE</scope>
    <source>
        <strain evidence="2">MST-FP2251</strain>
    </source>
</reference>
<comment type="caution">
    <text evidence="2">The sequence shown here is derived from an EMBL/GenBank/DDBJ whole genome shotgun (WGS) entry which is preliminary data.</text>
</comment>
<dbReference type="PANTHER" id="PTHR43698">
    <property type="entry name" value="RIBD C-TERMINAL DOMAIN CONTAINING PROTEIN"/>
    <property type="match status" value="1"/>
</dbReference>
<reference evidence="2" key="1">
    <citation type="journal article" date="2019" name="Beilstein J. Org. Chem.">
        <title>Nanangenines: drimane sesquiterpenoids as the dominant metabolite cohort of a novel Australian fungus, Aspergillus nanangensis.</title>
        <authorList>
            <person name="Lacey H.J."/>
            <person name="Gilchrist C.L.M."/>
            <person name="Crombie A."/>
            <person name="Kalaitzis J.A."/>
            <person name="Vuong D."/>
            <person name="Rutledge P.J."/>
            <person name="Turner P."/>
            <person name="Pitt J.I."/>
            <person name="Lacey E."/>
            <person name="Chooi Y.H."/>
            <person name="Piggott A.M."/>
        </authorList>
    </citation>
    <scope>NUCLEOTIDE SEQUENCE</scope>
    <source>
        <strain evidence="2">MST-FP2251</strain>
    </source>
</reference>
<name>A0AAD4CQ56_ASPNN</name>
<feature type="domain" description="Cupin type-2" evidence="1">
    <location>
        <begin position="43"/>
        <end position="101"/>
    </location>
</feature>
<proteinExistence type="predicted"/>
<dbReference type="InterPro" id="IPR013096">
    <property type="entry name" value="Cupin_2"/>
</dbReference>
<dbReference type="Gene3D" id="2.60.120.10">
    <property type="entry name" value="Jelly Rolls"/>
    <property type="match status" value="1"/>
</dbReference>
<dbReference type="SUPFAM" id="SSF51182">
    <property type="entry name" value="RmlC-like cupins"/>
    <property type="match status" value="1"/>
</dbReference>
<evidence type="ECO:0000259" key="1">
    <source>
        <dbReference type="Pfam" id="PF07883"/>
    </source>
</evidence>
<organism evidence="2 3">
    <name type="scientific">Aspergillus nanangensis</name>
    <dbReference type="NCBI Taxonomy" id="2582783"/>
    <lineage>
        <taxon>Eukaryota</taxon>
        <taxon>Fungi</taxon>
        <taxon>Dikarya</taxon>
        <taxon>Ascomycota</taxon>
        <taxon>Pezizomycotina</taxon>
        <taxon>Eurotiomycetes</taxon>
        <taxon>Eurotiomycetidae</taxon>
        <taxon>Eurotiales</taxon>
        <taxon>Aspergillaceae</taxon>
        <taxon>Aspergillus</taxon>
        <taxon>Aspergillus subgen. Circumdati</taxon>
    </lineage>
</organism>
<dbReference type="EMBL" id="VCAU01000025">
    <property type="protein sequence ID" value="KAF9890601.1"/>
    <property type="molecule type" value="Genomic_DNA"/>
</dbReference>
<dbReference type="CDD" id="cd02233">
    <property type="entry name" value="cupin_HNL-like"/>
    <property type="match status" value="1"/>
</dbReference>
<gene>
    <name evidence="2" type="ORF">FE257_005732</name>
</gene>
<protein>
    <recommendedName>
        <fullName evidence="1">Cupin type-2 domain-containing protein</fullName>
    </recommendedName>
</protein>
<evidence type="ECO:0000313" key="3">
    <source>
        <dbReference type="Proteomes" id="UP001194746"/>
    </source>
</evidence>
<evidence type="ECO:0000313" key="2">
    <source>
        <dbReference type="EMBL" id="KAF9890601.1"/>
    </source>
</evidence>
<accession>A0AAD4CQ56</accession>